<keyword evidence="4 9" id="KW-0812">Transmembrane</keyword>
<protein>
    <recommendedName>
        <fullName evidence="9">V-type proton ATPase subunit a</fullName>
    </recommendedName>
</protein>
<evidence type="ECO:0000256" key="7">
    <source>
        <dbReference type="ARBA" id="ARBA00023065"/>
    </source>
</evidence>
<dbReference type="PIRSF" id="PIRSF001293">
    <property type="entry name" value="ATP6V0A1"/>
    <property type="match status" value="1"/>
</dbReference>
<evidence type="ECO:0000256" key="2">
    <source>
        <dbReference type="ARBA" id="ARBA00009904"/>
    </source>
</evidence>
<keyword evidence="11" id="KW-1185">Reference proteome</keyword>
<reference evidence="10" key="1">
    <citation type="submission" date="2021-03" db="EMBL/GenBank/DDBJ databases">
        <authorList>
            <person name="Palmer J.M."/>
        </authorList>
    </citation>
    <scope>NUCLEOTIDE SEQUENCE</scope>
    <source>
        <strain evidence="10">ARV_011</strain>
    </source>
</reference>
<feature type="transmembrane region" description="Helical" evidence="9">
    <location>
        <begin position="526"/>
        <end position="549"/>
    </location>
</feature>
<accession>A0A9P7V627</accession>
<gene>
    <name evidence="10" type="primary">VPH1_2</name>
    <name evidence="10" type="ORF">KQ657_002639</name>
</gene>
<evidence type="ECO:0000313" key="11">
    <source>
        <dbReference type="Proteomes" id="UP000790833"/>
    </source>
</evidence>
<keyword evidence="3 9" id="KW-0813">Transport</keyword>
<feature type="transmembrane region" description="Helical" evidence="9">
    <location>
        <begin position="689"/>
        <end position="710"/>
    </location>
</feature>
<dbReference type="AlphaFoldDB" id="A0A9P7V627"/>
<evidence type="ECO:0000256" key="4">
    <source>
        <dbReference type="ARBA" id="ARBA00022692"/>
    </source>
</evidence>
<feature type="transmembrane region" description="Helical" evidence="9">
    <location>
        <begin position="570"/>
        <end position="589"/>
    </location>
</feature>
<dbReference type="InterPro" id="IPR002490">
    <property type="entry name" value="V-ATPase_116kDa_su"/>
</dbReference>
<evidence type="ECO:0000256" key="9">
    <source>
        <dbReference type="RuleBase" id="RU361189"/>
    </source>
</evidence>
<sequence length="977" mass="111134">MPILLDSHSKGPGASSIQNSEAIFRSAPMGLVQFYVTIELARDMVYALGKTGSVHFRDLNLKLTPFQRTFVNEIRKLDATDSQLSHLRYIIDKHGVGKGDPYYNLDEDSIGLPTSSEMDGLRSQVAEFYDRAKQLDEAYNQLDSQRLALQENKYVVIAVNDFQKSSLLGGGDEYRSRMSLFEDIPEEAANLLNSSNTNVLMEEGMAGEATLMEEFGFNMVVGSLAREKVSILRSILWRTTRGNMYFKDIPMEDEEFNGGGSTADEKVYKNVILVYVHGEYLKLRTLKIIASLNGKVFDNVRGGTSVRLQTLDELTLKIGDLNTVIEETLNHLRTELTLLQDSFAKFAYIIKREKMVYDTLNMFDQDSTRRCLVGEGWIPKAEYWSTRQIIKNLVRDKTSRSLIGTEFDLIESIELNDNNVSGSELIRGPSLVNIANDNHLFVLGNDDEDHSVNPHNRYTPFDDDTDEDYSTSLVAVMNELSTNKTPPTYHKTNKFTSAFQLIIDAYGIATYQEVNPGLATIITFPFMFAIMFGDLGHGFILSLMSLYLVSNEKAFGLMRNKDEIFEMAFNGRYILLLMGIFSMYTGFIYNDIFSKSMTIFKSGWAWEFPEGYSYARDGAITLIAKKIPGKTYWMGLDWAWHGAENNLLFTNSYKMKLSILMGFVHMNYSLFFSLVNYRFFKSKVDIIGNFIPGFLFMQSIFGYLTLTIIYKWSVDWLGKGWQPPGLLNMLINMFLSPGNIEEPLYRGQKYIQLVLVAIALICVPWLLLYKPLTLRKQNKQAIELGYSDLRSQMSHNLQMHEEEEAINFENNIPQEDLDFEILTDDDENSEFRFPNDIEQMHHSAHGGGGGHGGGDFNFGDIVIHQVIHTIEFCLNCVSHTASYLRLWALSLAHAQLSSVLWSMTIQNAFGTTGTKGIFMTVVLFGMWFLLTVCILVLMEGTSAMLHSLRLHWVEAMSKFFEGEGYEYQPFTFNAIDL</sequence>
<organism evidence="10 11">
    <name type="scientific">Scheffersomyces spartinae</name>
    <dbReference type="NCBI Taxonomy" id="45513"/>
    <lineage>
        <taxon>Eukaryota</taxon>
        <taxon>Fungi</taxon>
        <taxon>Dikarya</taxon>
        <taxon>Ascomycota</taxon>
        <taxon>Saccharomycotina</taxon>
        <taxon>Pichiomycetes</taxon>
        <taxon>Debaryomycetaceae</taxon>
        <taxon>Scheffersomyces</taxon>
    </lineage>
</organism>
<comment type="caution">
    <text evidence="10">The sequence shown here is derived from an EMBL/GenBank/DDBJ whole genome shotgun (WGS) entry which is preliminary data.</text>
</comment>
<dbReference type="GO" id="GO:0007035">
    <property type="term" value="P:vacuolar acidification"/>
    <property type="evidence" value="ECO:0007669"/>
    <property type="project" value="TreeGrafter"/>
</dbReference>
<comment type="subcellular location">
    <subcellularLocation>
        <location evidence="1">Membrane</location>
        <topology evidence="1">Multi-pass membrane protein</topology>
    </subcellularLocation>
</comment>
<comment type="function">
    <text evidence="9">Essential component of the vacuolar proton pump (V-ATPase), a multimeric enzyme that catalyzes the translocation of protons across the membranes. Required for assembly and activity of the V-ATPase.</text>
</comment>
<dbReference type="GO" id="GO:0000220">
    <property type="term" value="C:vacuolar proton-transporting V-type ATPase, V0 domain"/>
    <property type="evidence" value="ECO:0007669"/>
    <property type="project" value="InterPro"/>
</dbReference>
<evidence type="ECO:0000256" key="3">
    <source>
        <dbReference type="ARBA" id="ARBA00022448"/>
    </source>
</evidence>
<dbReference type="InterPro" id="IPR026028">
    <property type="entry name" value="V-type_ATPase_116kDa_su_euka"/>
</dbReference>
<evidence type="ECO:0000313" key="10">
    <source>
        <dbReference type="EMBL" id="KAG7191850.1"/>
    </source>
</evidence>
<dbReference type="Pfam" id="PF01496">
    <property type="entry name" value="V_ATPase_I"/>
    <property type="match status" value="2"/>
</dbReference>
<evidence type="ECO:0000256" key="5">
    <source>
        <dbReference type="ARBA" id="ARBA00022781"/>
    </source>
</evidence>
<feature type="transmembrane region" description="Helical" evidence="9">
    <location>
        <begin position="657"/>
        <end position="677"/>
    </location>
</feature>
<dbReference type="Proteomes" id="UP000790833">
    <property type="component" value="Unassembled WGS sequence"/>
</dbReference>
<dbReference type="EMBL" id="JAHMUF010000022">
    <property type="protein sequence ID" value="KAG7191850.1"/>
    <property type="molecule type" value="Genomic_DNA"/>
</dbReference>
<feature type="transmembrane region" description="Helical" evidence="9">
    <location>
        <begin position="750"/>
        <end position="769"/>
    </location>
</feature>
<evidence type="ECO:0000256" key="6">
    <source>
        <dbReference type="ARBA" id="ARBA00022989"/>
    </source>
</evidence>
<feature type="transmembrane region" description="Helical" evidence="9">
    <location>
        <begin position="917"/>
        <end position="938"/>
    </location>
</feature>
<keyword evidence="7 9" id="KW-0406">Ion transport</keyword>
<keyword evidence="8 9" id="KW-0472">Membrane</keyword>
<proteinExistence type="inferred from homology"/>
<dbReference type="GO" id="GO:0046961">
    <property type="term" value="F:proton-transporting ATPase activity, rotational mechanism"/>
    <property type="evidence" value="ECO:0007669"/>
    <property type="project" value="InterPro"/>
</dbReference>
<evidence type="ECO:0000256" key="8">
    <source>
        <dbReference type="ARBA" id="ARBA00023136"/>
    </source>
</evidence>
<dbReference type="OrthoDB" id="10264220at2759"/>
<dbReference type="GO" id="GO:0051117">
    <property type="term" value="F:ATPase binding"/>
    <property type="evidence" value="ECO:0007669"/>
    <property type="project" value="TreeGrafter"/>
</dbReference>
<comment type="similarity">
    <text evidence="2 9">Belongs to the V-ATPase 116 kDa subunit family.</text>
</comment>
<name>A0A9P7V627_9ASCO</name>
<evidence type="ECO:0000256" key="1">
    <source>
        <dbReference type="ARBA" id="ARBA00004141"/>
    </source>
</evidence>
<dbReference type="PANTHER" id="PTHR11629:SF59">
    <property type="entry name" value="V-TYPE PROTON ATPASE SUBUNIT A, GOLGI ISOFORM"/>
    <property type="match status" value="1"/>
</dbReference>
<keyword evidence="5 9" id="KW-0375">Hydrogen ion transport</keyword>
<keyword evidence="6 9" id="KW-1133">Transmembrane helix</keyword>
<dbReference type="PANTHER" id="PTHR11629">
    <property type="entry name" value="VACUOLAR PROTON ATPASES"/>
    <property type="match status" value="1"/>
</dbReference>
<dbReference type="RefSeq" id="XP_043047402.1">
    <property type="nucleotide sequence ID" value="XM_043193393.1"/>
</dbReference>
<dbReference type="GeneID" id="66116013"/>
<dbReference type="GO" id="GO:0000329">
    <property type="term" value="C:fungal-type vacuole membrane"/>
    <property type="evidence" value="ECO:0007669"/>
    <property type="project" value="TreeGrafter"/>
</dbReference>